<dbReference type="Proteomes" id="UP000277858">
    <property type="component" value="Chromosome"/>
</dbReference>
<reference evidence="2" key="3">
    <citation type="journal article" date="2019" name="Microorganisms">
        <title>Red-Brown Pigmentation of Acidipropionibacterium jensenii Is Tied to Haemolytic Activity and cyl-Like Gene Cluster.</title>
        <authorList>
            <person name="Deptula P."/>
            <person name="Loivamaa I."/>
            <person name="Smolander O.P."/>
            <person name="Laine P."/>
            <person name="Roberts R.J."/>
            <person name="Piironen V."/>
            <person name="Paulin L."/>
            <person name="Savijoki K."/>
            <person name="Auvinen P."/>
            <person name="Varmanen P."/>
        </authorList>
    </citation>
    <scope>NUCLEOTIDE SEQUENCE</scope>
    <source>
        <strain evidence="2">JS280</strain>
    </source>
</reference>
<sequence length="117" mass="11987">MASNPIPKDPRVGRADAEAVLAARKELGDSMDPALVDSFASRVTAEIQQQMAAERGAQVARSTGAVPAGGRIAVAIVSVVMAIPLTGIMMGTHGGLLGTLICWVGLAVVNIALALRR</sequence>
<dbReference type="Proteomes" id="UP000285875">
    <property type="component" value="Chromosome"/>
</dbReference>
<reference evidence="3 4" key="2">
    <citation type="submission" date="2018-12" db="EMBL/GenBank/DDBJ databases">
        <authorList>
            <consortium name="Pathogen Informatics"/>
        </authorList>
    </citation>
    <scope>NUCLEOTIDE SEQUENCE [LARGE SCALE GENOMIC DNA]</scope>
    <source>
        <strain evidence="3 4">NCTC13652</strain>
    </source>
</reference>
<name>A0A3Q9UP49_9ACTN</name>
<dbReference type="OrthoDB" id="3854538at2"/>
<dbReference type="EMBL" id="LR134473">
    <property type="protein sequence ID" value="VEI02490.1"/>
    <property type="molecule type" value="Genomic_DNA"/>
</dbReference>
<evidence type="ECO:0000313" key="2">
    <source>
        <dbReference type="EMBL" id="AZZ39757.1"/>
    </source>
</evidence>
<keyword evidence="4" id="KW-1185">Reference proteome</keyword>
<protein>
    <recommendedName>
        <fullName evidence="6">Integral membrane protein</fullName>
    </recommendedName>
</protein>
<feature type="transmembrane region" description="Helical" evidence="1">
    <location>
        <begin position="72"/>
        <end position="90"/>
    </location>
</feature>
<evidence type="ECO:0000256" key="1">
    <source>
        <dbReference type="SAM" id="Phobius"/>
    </source>
</evidence>
<organism evidence="3 4">
    <name type="scientific">Acidipropionibacterium jensenii</name>
    <dbReference type="NCBI Taxonomy" id="1749"/>
    <lineage>
        <taxon>Bacteria</taxon>
        <taxon>Bacillati</taxon>
        <taxon>Actinomycetota</taxon>
        <taxon>Actinomycetes</taxon>
        <taxon>Propionibacteriales</taxon>
        <taxon>Propionibacteriaceae</taxon>
        <taxon>Acidipropionibacterium</taxon>
    </lineage>
</organism>
<evidence type="ECO:0000313" key="3">
    <source>
        <dbReference type="EMBL" id="VEI02490.1"/>
    </source>
</evidence>
<gene>
    <name evidence="2" type="ORF">C0Z10_08325</name>
    <name evidence="3" type="ORF">NCTC13652_00667</name>
</gene>
<keyword evidence="1" id="KW-0472">Membrane</keyword>
<dbReference type="KEGG" id="aji:C0Z10_08325"/>
<dbReference type="STRING" id="1122997.GCA_000425285_01500"/>
<dbReference type="GeneID" id="82886064"/>
<evidence type="ECO:0000313" key="4">
    <source>
        <dbReference type="Proteomes" id="UP000277858"/>
    </source>
</evidence>
<dbReference type="EMBL" id="CP025570">
    <property type="protein sequence ID" value="AZZ39757.1"/>
    <property type="molecule type" value="Genomic_DNA"/>
</dbReference>
<keyword evidence="1" id="KW-0812">Transmembrane</keyword>
<keyword evidence="1" id="KW-1133">Transmembrane helix</keyword>
<reference evidence="5" key="1">
    <citation type="submission" date="2017-12" db="EMBL/GenBank/DDBJ databases">
        <title>Whole genome sequencing of Acidipropionibacterium jensenii strains JS279 and JS280.</title>
        <authorList>
            <person name="Deptula P."/>
            <person name="Laine P."/>
            <person name="Smolander O.-P."/>
            <person name="Paulin L."/>
            <person name="Auvinen P."/>
            <person name="Varmanen P."/>
        </authorList>
    </citation>
    <scope>NUCLEOTIDE SEQUENCE [LARGE SCALE GENOMIC DNA]</scope>
    <source>
        <strain evidence="5">JS280</strain>
    </source>
</reference>
<dbReference type="AlphaFoldDB" id="A0A3Q9UP49"/>
<feature type="transmembrane region" description="Helical" evidence="1">
    <location>
        <begin position="96"/>
        <end position="115"/>
    </location>
</feature>
<accession>A0A3Q9UP49</accession>
<evidence type="ECO:0000313" key="5">
    <source>
        <dbReference type="Proteomes" id="UP000285875"/>
    </source>
</evidence>
<proteinExistence type="predicted"/>
<evidence type="ECO:0008006" key="6">
    <source>
        <dbReference type="Google" id="ProtNLM"/>
    </source>
</evidence>
<dbReference type="RefSeq" id="WP_028703086.1">
    <property type="nucleotide sequence ID" value="NZ_CP025570.1"/>
</dbReference>